<proteinExistence type="predicted"/>
<feature type="compositionally biased region" description="Basic and acidic residues" evidence="1">
    <location>
        <begin position="42"/>
        <end position="51"/>
    </location>
</feature>
<evidence type="ECO:0000313" key="2">
    <source>
        <dbReference type="EMBL" id="KZT26100.1"/>
    </source>
</evidence>
<organism evidence="2 3">
    <name type="scientific">Neolentinus lepideus HHB14362 ss-1</name>
    <dbReference type="NCBI Taxonomy" id="1314782"/>
    <lineage>
        <taxon>Eukaryota</taxon>
        <taxon>Fungi</taxon>
        <taxon>Dikarya</taxon>
        <taxon>Basidiomycota</taxon>
        <taxon>Agaricomycotina</taxon>
        <taxon>Agaricomycetes</taxon>
        <taxon>Gloeophyllales</taxon>
        <taxon>Gloeophyllaceae</taxon>
        <taxon>Neolentinus</taxon>
    </lineage>
</organism>
<feature type="compositionally biased region" description="Basic and acidic residues" evidence="1">
    <location>
        <begin position="109"/>
        <end position="147"/>
    </location>
</feature>
<protein>
    <submittedName>
        <fullName evidence="2">Uncharacterized protein</fullName>
    </submittedName>
</protein>
<feature type="region of interest" description="Disordered" evidence="1">
    <location>
        <begin position="264"/>
        <end position="412"/>
    </location>
</feature>
<feature type="region of interest" description="Disordered" evidence="1">
    <location>
        <begin position="42"/>
        <end position="238"/>
    </location>
</feature>
<keyword evidence="3" id="KW-1185">Reference proteome</keyword>
<feature type="compositionally biased region" description="Basic and acidic residues" evidence="1">
    <location>
        <begin position="193"/>
        <end position="232"/>
    </location>
</feature>
<feature type="compositionally biased region" description="Basic and acidic residues" evidence="1">
    <location>
        <begin position="268"/>
        <end position="283"/>
    </location>
</feature>
<sequence length="412" mass="47230">MLFTFKVELTMQCEQRITRINGQDILANLSKIKPTLVERYERWHGSQEHSDSSSPGPLTPQTYQEDPPIARRSRVEPFPIQEEDQYASVREKARERRIYDDTRGSSSDEEAKRRDTVEVARRRQADEYARRQQDDPRRREDEQRTREAAALAYRAREERGPVYGPRPMDGDAIVARMDEMRISNLRQQPSPNEDARRRDEETTRRREEEATRRRLDDRRREEAEGIMKRQQEAEAAARATRTQLNSAYVPPVLTSSLQSAYSQGQEGIAHRQREAEEAARVARQEFNASGLPVSAPPNMISSAQQAAAMREREESVRRQHEAEAIARAARPPATPTSSSALAAPTAVSTSQYQFLESHHRQGVPIMPLESPSKYEDDSSTDVSVTDGPSMPRQTMRRDKEPEQTPSKPPRRR</sequence>
<feature type="compositionally biased region" description="Basic and acidic residues" evidence="1">
    <location>
        <begin position="309"/>
        <end position="324"/>
    </location>
</feature>
<feature type="compositionally biased region" description="Basic and acidic residues" evidence="1">
    <location>
        <begin position="89"/>
        <end position="103"/>
    </location>
</feature>
<feature type="compositionally biased region" description="Polar residues" evidence="1">
    <location>
        <begin position="52"/>
        <end position="64"/>
    </location>
</feature>
<name>A0A165T3R9_9AGAM</name>
<evidence type="ECO:0000313" key="3">
    <source>
        <dbReference type="Proteomes" id="UP000076761"/>
    </source>
</evidence>
<evidence type="ECO:0000256" key="1">
    <source>
        <dbReference type="SAM" id="MobiDB-lite"/>
    </source>
</evidence>
<reference evidence="2 3" key="1">
    <citation type="journal article" date="2016" name="Mol. Biol. Evol.">
        <title>Comparative Genomics of Early-Diverging Mushroom-Forming Fungi Provides Insights into the Origins of Lignocellulose Decay Capabilities.</title>
        <authorList>
            <person name="Nagy L.G."/>
            <person name="Riley R."/>
            <person name="Tritt A."/>
            <person name="Adam C."/>
            <person name="Daum C."/>
            <person name="Floudas D."/>
            <person name="Sun H."/>
            <person name="Yadav J.S."/>
            <person name="Pangilinan J."/>
            <person name="Larsson K.H."/>
            <person name="Matsuura K."/>
            <person name="Barry K."/>
            <person name="Labutti K."/>
            <person name="Kuo R."/>
            <person name="Ohm R.A."/>
            <person name="Bhattacharya S.S."/>
            <person name="Shirouzu T."/>
            <person name="Yoshinaga Y."/>
            <person name="Martin F.M."/>
            <person name="Grigoriev I.V."/>
            <person name="Hibbett D.S."/>
        </authorList>
    </citation>
    <scope>NUCLEOTIDE SEQUENCE [LARGE SCALE GENOMIC DNA]</scope>
    <source>
        <strain evidence="2 3">HHB14362 ss-1</strain>
    </source>
</reference>
<dbReference type="InParanoid" id="A0A165T3R9"/>
<dbReference type="EMBL" id="KV425568">
    <property type="protein sequence ID" value="KZT26100.1"/>
    <property type="molecule type" value="Genomic_DNA"/>
</dbReference>
<accession>A0A165T3R9</accession>
<dbReference type="Proteomes" id="UP000076761">
    <property type="component" value="Unassembled WGS sequence"/>
</dbReference>
<dbReference type="AlphaFoldDB" id="A0A165T3R9"/>
<feature type="compositionally biased region" description="Low complexity" evidence="1">
    <location>
        <begin position="325"/>
        <end position="350"/>
    </location>
</feature>
<gene>
    <name evidence="2" type="ORF">NEOLEDRAFT_270257</name>
</gene>